<name>A0AAP0NUF1_9MAGN</name>
<keyword evidence="9" id="KW-1185">Reference proteome</keyword>
<proteinExistence type="predicted"/>
<keyword evidence="3" id="KW-0238">DNA-binding</keyword>
<dbReference type="Proteomes" id="UP001419268">
    <property type="component" value="Unassembled WGS sequence"/>
</dbReference>
<dbReference type="GO" id="GO:0005634">
    <property type="term" value="C:nucleus"/>
    <property type="evidence" value="ECO:0007669"/>
    <property type="project" value="UniProtKB-SubCell"/>
</dbReference>
<dbReference type="InterPro" id="IPR003340">
    <property type="entry name" value="B3_DNA-bd"/>
</dbReference>
<dbReference type="EMBL" id="JBBNAG010000007">
    <property type="protein sequence ID" value="KAK9120187.1"/>
    <property type="molecule type" value="Genomic_DNA"/>
</dbReference>
<feature type="compositionally biased region" description="Basic residues" evidence="6">
    <location>
        <begin position="1"/>
        <end position="10"/>
    </location>
</feature>
<evidence type="ECO:0000256" key="1">
    <source>
        <dbReference type="ARBA" id="ARBA00004123"/>
    </source>
</evidence>
<comment type="caution">
    <text evidence="8">The sequence shown here is derived from an EMBL/GenBank/DDBJ whole genome shotgun (WGS) entry which is preliminary data.</text>
</comment>
<dbReference type="PANTHER" id="PTHR31140">
    <property type="entry name" value="B3 DOMAIN-CONTAINING TRANSCRIPTION FACTOR ABI3"/>
    <property type="match status" value="1"/>
</dbReference>
<reference evidence="8 9" key="1">
    <citation type="submission" date="2024-01" db="EMBL/GenBank/DDBJ databases">
        <title>Genome assemblies of Stephania.</title>
        <authorList>
            <person name="Yang L."/>
        </authorList>
    </citation>
    <scope>NUCLEOTIDE SEQUENCE [LARGE SCALE GENOMIC DNA]</scope>
    <source>
        <strain evidence="8">JXDWG</strain>
        <tissue evidence="8">Leaf</tissue>
    </source>
</reference>
<dbReference type="PROSITE" id="PS50863">
    <property type="entry name" value="B3"/>
    <property type="match status" value="1"/>
</dbReference>
<evidence type="ECO:0000256" key="5">
    <source>
        <dbReference type="ARBA" id="ARBA00023242"/>
    </source>
</evidence>
<dbReference type="GO" id="GO:0003700">
    <property type="term" value="F:DNA-binding transcription factor activity"/>
    <property type="evidence" value="ECO:0007669"/>
    <property type="project" value="InterPro"/>
</dbReference>
<evidence type="ECO:0000256" key="3">
    <source>
        <dbReference type="ARBA" id="ARBA00023125"/>
    </source>
</evidence>
<dbReference type="AlphaFoldDB" id="A0AAP0NUF1"/>
<comment type="subcellular location">
    <subcellularLocation>
        <location evidence="1">Nucleus</location>
    </subcellularLocation>
</comment>
<protein>
    <recommendedName>
        <fullName evidence="7">TF-B3 domain-containing protein</fullName>
    </recommendedName>
</protein>
<evidence type="ECO:0000256" key="4">
    <source>
        <dbReference type="ARBA" id="ARBA00023163"/>
    </source>
</evidence>
<dbReference type="SUPFAM" id="SSF101936">
    <property type="entry name" value="DNA-binding pseudobarrel domain"/>
    <property type="match status" value="1"/>
</dbReference>
<evidence type="ECO:0000259" key="7">
    <source>
        <dbReference type="PROSITE" id="PS50863"/>
    </source>
</evidence>
<dbReference type="InterPro" id="IPR015300">
    <property type="entry name" value="DNA-bd_pseudobarrel_sf"/>
</dbReference>
<organism evidence="8 9">
    <name type="scientific">Stephania cephalantha</name>
    <dbReference type="NCBI Taxonomy" id="152367"/>
    <lineage>
        <taxon>Eukaryota</taxon>
        <taxon>Viridiplantae</taxon>
        <taxon>Streptophyta</taxon>
        <taxon>Embryophyta</taxon>
        <taxon>Tracheophyta</taxon>
        <taxon>Spermatophyta</taxon>
        <taxon>Magnoliopsida</taxon>
        <taxon>Ranunculales</taxon>
        <taxon>Menispermaceae</taxon>
        <taxon>Menispermoideae</taxon>
        <taxon>Cissampelideae</taxon>
        <taxon>Stephania</taxon>
    </lineage>
</organism>
<feature type="region of interest" description="Disordered" evidence="6">
    <location>
        <begin position="1"/>
        <end position="32"/>
    </location>
</feature>
<dbReference type="GO" id="GO:0003677">
    <property type="term" value="F:DNA binding"/>
    <property type="evidence" value="ECO:0007669"/>
    <property type="project" value="UniProtKB-KW"/>
</dbReference>
<dbReference type="Gene3D" id="2.40.330.10">
    <property type="entry name" value="DNA-binding pseudobarrel domain"/>
    <property type="match status" value="1"/>
</dbReference>
<gene>
    <name evidence="8" type="ORF">Scep_018280</name>
</gene>
<dbReference type="CDD" id="cd10017">
    <property type="entry name" value="B3_DNA"/>
    <property type="match status" value="1"/>
</dbReference>
<accession>A0AAP0NUF1</accession>
<dbReference type="PANTHER" id="PTHR31140:SF73">
    <property type="entry name" value="B3 DOMAIN-CONTAINING TRANSCRIPTION FACTOR FUS3"/>
    <property type="match status" value="1"/>
</dbReference>
<keyword evidence="4" id="KW-0804">Transcription</keyword>
<evidence type="ECO:0000313" key="8">
    <source>
        <dbReference type="EMBL" id="KAK9120187.1"/>
    </source>
</evidence>
<dbReference type="InterPro" id="IPR044800">
    <property type="entry name" value="LEC2-like"/>
</dbReference>
<evidence type="ECO:0000256" key="6">
    <source>
        <dbReference type="SAM" id="MobiDB-lite"/>
    </source>
</evidence>
<evidence type="ECO:0000256" key="2">
    <source>
        <dbReference type="ARBA" id="ARBA00023015"/>
    </source>
</evidence>
<keyword evidence="2" id="KW-0805">Transcription regulation</keyword>
<dbReference type="Pfam" id="PF02362">
    <property type="entry name" value="B3"/>
    <property type="match status" value="1"/>
</dbReference>
<dbReference type="SMART" id="SM01019">
    <property type="entry name" value="B3"/>
    <property type="match status" value="1"/>
</dbReference>
<sequence>MGGVPRKQRVSKGEGDRRKGKRRGGASRSRSREGFGIGLALARTLVPPTFVGATNAGSYRKRRMARQRRINFAALPFSSAAASSVARAEEKEQEGISQLSLQLVQPLPLDVHSPVVDAKRLRFLLQKELRRTDAGTLGRIVLPKRAAEAYLPPLTYKEGMYMCMDDMDGLQVWSFKYRIRFWPNNNSRMYVLENTGEFVRVHGLRTGDFVMLYKDDQNEKYIIRARKASEKSSFCDHKRLDLYDANVLLIPDPEVQKPSFFNLNIPIGDDITTSLFSETNLLDEYGMEFPKLDPLLEFGSIDNLYLDDFP</sequence>
<evidence type="ECO:0000313" key="9">
    <source>
        <dbReference type="Proteomes" id="UP001419268"/>
    </source>
</evidence>
<feature type="domain" description="TF-B3" evidence="7">
    <location>
        <begin position="125"/>
        <end position="229"/>
    </location>
</feature>
<keyword evidence="5" id="KW-0539">Nucleus</keyword>